<evidence type="ECO:0000256" key="1">
    <source>
        <dbReference type="SAM" id="Phobius"/>
    </source>
</evidence>
<reference evidence="2 3" key="1">
    <citation type="submission" date="2009-10" db="EMBL/GenBank/DDBJ databases">
        <title>Complete sequence of Halothiobacillus neapolitanus c2.</title>
        <authorList>
            <consortium name="US DOE Joint Genome Institute"/>
            <person name="Lucas S."/>
            <person name="Copeland A."/>
            <person name="Lapidus A."/>
            <person name="Glavina del Rio T."/>
            <person name="Tice H."/>
            <person name="Bruce D."/>
            <person name="Goodwin L."/>
            <person name="Pitluck S."/>
            <person name="Davenport K."/>
            <person name="Brettin T."/>
            <person name="Detter J.C."/>
            <person name="Han C."/>
            <person name="Tapia R."/>
            <person name="Larimer F."/>
            <person name="Land M."/>
            <person name="Hauser L."/>
            <person name="Kyrpides N."/>
            <person name="Mikhailova N."/>
            <person name="Kerfeld C."/>
            <person name="Cannon G."/>
            <person name="Heinhort S."/>
        </authorList>
    </citation>
    <scope>NUCLEOTIDE SEQUENCE [LARGE SCALE GENOMIC DNA]</scope>
    <source>
        <strain evidence="3">ATCC 23641 / c2</strain>
    </source>
</reference>
<evidence type="ECO:0000313" key="3">
    <source>
        <dbReference type="Proteomes" id="UP000009102"/>
    </source>
</evidence>
<keyword evidence="3" id="KW-1185">Reference proteome</keyword>
<dbReference type="AlphaFoldDB" id="D0KVV2"/>
<protein>
    <submittedName>
        <fullName evidence="2">Uncharacterized protein</fullName>
    </submittedName>
</protein>
<accession>D0KVV2</accession>
<proteinExistence type="predicted"/>
<dbReference type="KEGG" id="hna:Hneap_0013"/>
<dbReference type="Proteomes" id="UP000009102">
    <property type="component" value="Chromosome"/>
</dbReference>
<gene>
    <name evidence="2" type="ordered locus">Hneap_0013</name>
</gene>
<name>D0KVV2_HALNC</name>
<dbReference type="HOGENOM" id="CLU_3356531_0_0_6"/>
<keyword evidence="1" id="KW-1133">Transmembrane helix</keyword>
<dbReference type="EMBL" id="CP001801">
    <property type="protein sequence ID" value="ACX94879.1"/>
    <property type="molecule type" value="Genomic_DNA"/>
</dbReference>
<keyword evidence="1" id="KW-0812">Transmembrane</keyword>
<organism evidence="2 3">
    <name type="scientific">Halothiobacillus neapolitanus (strain ATCC 23641 / DSM 15147 / CIP 104769 / NCIMB 8539 / c2)</name>
    <name type="common">Thiobacillus neapolitanus</name>
    <dbReference type="NCBI Taxonomy" id="555778"/>
    <lineage>
        <taxon>Bacteria</taxon>
        <taxon>Pseudomonadati</taxon>
        <taxon>Pseudomonadota</taxon>
        <taxon>Gammaproteobacteria</taxon>
        <taxon>Chromatiales</taxon>
        <taxon>Halothiobacillaceae</taxon>
        <taxon>Halothiobacillus</taxon>
    </lineage>
</organism>
<evidence type="ECO:0000313" key="2">
    <source>
        <dbReference type="EMBL" id="ACX94879.1"/>
    </source>
</evidence>
<feature type="transmembrane region" description="Helical" evidence="1">
    <location>
        <begin position="12"/>
        <end position="30"/>
    </location>
</feature>
<keyword evidence="1" id="KW-0472">Membrane</keyword>
<sequence length="36" mass="4172">MNSDDKYSLSEILFIIVIIEILMVVGLWIYKGLQTL</sequence>